<accession>A0A151AHG3</accession>
<reference evidence="2 3" key="1">
    <citation type="submission" date="2016-02" db="EMBL/GenBank/DDBJ databases">
        <title>Genome sequence of Halalkalicoccus paucihalophilus DSM 24557.</title>
        <authorList>
            <person name="Poehlein A."/>
            <person name="Daniel R."/>
        </authorList>
    </citation>
    <scope>NUCLEOTIDE SEQUENCE [LARGE SCALE GENOMIC DNA]</scope>
    <source>
        <strain evidence="2 3">DSM 24557</strain>
    </source>
</reference>
<dbReference type="PANTHER" id="PTHR40082:SF1">
    <property type="entry name" value="BLR5956 PROTEIN"/>
    <property type="match status" value="1"/>
</dbReference>
<dbReference type="AlphaFoldDB" id="A0A151AHG3"/>
<dbReference type="Gene3D" id="3.40.50.10090">
    <property type="match status" value="2"/>
</dbReference>
<dbReference type="Proteomes" id="UP000075321">
    <property type="component" value="Unassembled WGS sequence"/>
</dbReference>
<protein>
    <submittedName>
        <fullName evidence="2">Uroporphyrinogen-III synthase</fullName>
    </submittedName>
</protein>
<evidence type="ECO:0000313" key="2">
    <source>
        <dbReference type="EMBL" id="KYH27055.1"/>
    </source>
</evidence>
<dbReference type="OrthoDB" id="15395at2157"/>
<organism evidence="2 3">
    <name type="scientific">Halalkalicoccus paucihalophilus</name>
    <dbReference type="NCBI Taxonomy" id="1008153"/>
    <lineage>
        <taxon>Archaea</taxon>
        <taxon>Methanobacteriati</taxon>
        <taxon>Methanobacteriota</taxon>
        <taxon>Stenosarchaea group</taxon>
        <taxon>Halobacteria</taxon>
        <taxon>Halobacteriales</taxon>
        <taxon>Halococcaceae</taxon>
        <taxon>Halalkalicoccus</taxon>
    </lineage>
</organism>
<dbReference type="PATRIC" id="fig|1008153.3.peg.952"/>
<dbReference type="GO" id="GO:0006780">
    <property type="term" value="P:uroporphyrinogen III biosynthetic process"/>
    <property type="evidence" value="ECO:0007669"/>
    <property type="project" value="InterPro"/>
</dbReference>
<sequence length="247" mass="25866">MTQETRIAVFRPDDERLAEAVELLKALGADPIADPMLAVEPAGASPREDAEFTVLTSKTGVELARKEGWEPSGTVCAIGDRTARALRETGYEVDLIPEEFSSVGLVRALAGEVAGTRVEVARSDHGSSVLTDGLNDAGAYVHETVLYRLIRPPESGVSAERAAAGELEGALFTSSLTVEHFLAAAAERGLREEATAGLSAAIVGAIGEPTRATAERAGIEVDVVPAVADFEKLACGVVERAAPSYHD</sequence>
<dbReference type="PANTHER" id="PTHR40082">
    <property type="entry name" value="BLR5956 PROTEIN"/>
    <property type="match status" value="1"/>
</dbReference>
<keyword evidence="3" id="KW-1185">Reference proteome</keyword>
<dbReference type="InterPro" id="IPR039793">
    <property type="entry name" value="UROS/Hem4"/>
</dbReference>
<gene>
    <name evidence="2" type="ORF">HAPAU_09450</name>
</gene>
<evidence type="ECO:0000259" key="1">
    <source>
        <dbReference type="Pfam" id="PF02602"/>
    </source>
</evidence>
<comment type="caution">
    <text evidence="2">The sequence shown here is derived from an EMBL/GenBank/DDBJ whole genome shotgun (WGS) entry which is preliminary data.</text>
</comment>
<dbReference type="EMBL" id="LTAZ01000003">
    <property type="protein sequence ID" value="KYH27055.1"/>
    <property type="molecule type" value="Genomic_DNA"/>
</dbReference>
<dbReference type="NCBIfam" id="NF004587">
    <property type="entry name" value="PRK05928.2-5"/>
    <property type="match status" value="1"/>
</dbReference>
<evidence type="ECO:0000313" key="3">
    <source>
        <dbReference type="Proteomes" id="UP000075321"/>
    </source>
</evidence>
<dbReference type="Pfam" id="PF02602">
    <property type="entry name" value="HEM4"/>
    <property type="match status" value="1"/>
</dbReference>
<dbReference type="GO" id="GO:0004852">
    <property type="term" value="F:uroporphyrinogen-III synthase activity"/>
    <property type="evidence" value="ECO:0007669"/>
    <property type="project" value="InterPro"/>
</dbReference>
<proteinExistence type="predicted"/>
<dbReference type="CDD" id="cd06578">
    <property type="entry name" value="HemD"/>
    <property type="match status" value="1"/>
</dbReference>
<dbReference type="RefSeq" id="WP_066380110.1">
    <property type="nucleotide sequence ID" value="NZ_LTAZ01000003.1"/>
</dbReference>
<dbReference type="InterPro" id="IPR003754">
    <property type="entry name" value="4pyrrol_synth_uPrphyn_synth"/>
</dbReference>
<dbReference type="InterPro" id="IPR036108">
    <property type="entry name" value="4pyrrol_syn_uPrphyn_synt_sf"/>
</dbReference>
<name>A0A151AHG3_9EURY</name>
<feature type="domain" description="Tetrapyrrole biosynthesis uroporphyrinogen III synthase" evidence="1">
    <location>
        <begin position="20"/>
        <end position="233"/>
    </location>
</feature>
<dbReference type="SUPFAM" id="SSF69618">
    <property type="entry name" value="HemD-like"/>
    <property type="match status" value="1"/>
</dbReference>